<evidence type="ECO:0000256" key="2">
    <source>
        <dbReference type="ARBA" id="ARBA00022946"/>
    </source>
</evidence>
<gene>
    <name evidence="4" type="ORF">SORBI_3008G022701</name>
</gene>
<dbReference type="Pfam" id="PF12854">
    <property type="entry name" value="PPR_1"/>
    <property type="match status" value="1"/>
</dbReference>
<dbReference type="InterPro" id="IPR011990">
    <property type="entry name" value="TPR-like_helical_dom_sf"/>
</dbReference>
<dbReference type="EMBL" id="CM000767">
    <property type="protein sequence ID" value="KXG22891.2"/>
    <property type="molecule type" value="Genomic_DNA"/>
</dbReference>
<dbReference type="PROSITE" id="PS51375">
    <property type="entry name" value="PPR"/>
    <property type="match status" value="7"/>
</dbReference>
<feature type="repeat" description="PPR" evidence="3">
    <location>
        <begin position="424"/>
        <end position="458"/>
    </location>
</feature>
<feature type="repeat" description="PPR" evidence="3">
    <location>
        <begin position="234"/>
        <end position="268"/>
    </location>
</feature>
<sequence length="585" mass="64785">MLSLPLRRRHLLLRLCARRNPTFLRLSIAASAAALSTAPTVASAAAATPISDRLRVLRSLHAVAPDHLLSHPLPSSAHVCLAAHLAARARLFAHSRRLLSRLLGAGHRPHLAASLVDLLHRAALALGPRRSALPSVVDTLLSLLADHGLLDDAVRALARVRQLRVPPNTRTCNHILLRLARNRQGGLVRRLFDLLPVPNVFTFNIVIDFLCKEGELVEARALFVRMKAMGCSPDVVTYNSLIDGYGKCGDLEEVEQLVSEMRKSGCAADVVTYNALINCFSKFGRMEKAYSYFGEMKRQGVVANVVTFSTFVDAFCKEGLVQEAMKLFAQMRVRGMMPNEFTYTSLVDGTCKAGRLDDAIVLLDEMVHQGLVPNVVTYTVMVDGLCKEGKVAEADNVLSLMERGGVKANELLYTTLIHGHFMNNNIVYTSLIDGYMKQANLQDAFALKTKMIESGLQLDLYCYTCFISGFCNMNMMQEARGELSVLGAHGKQHLENGSAMNTSCSRYQLKDMSWRSKDPAVNGKENHGQEAVHEENTKSCDHKYGSYCLCFAEKLEKMEHTIERAESCEVGFPNVEWKLRQLVAT</sequence>
<accession>A0A1B6PB74</accession>
<evidence type="ECO:0000256" key="1">
    <source>
        <dbReference type="ARBA" id="ARBA00022737"/>
    </source>
</evidence>
<dbReference type="PANTHER" id="PTHR45613:SF358">
    <property type="entry name" value="OS06G0565000 PROTEIN"/>
    <property type="match status" value="1"/>
</dbReference>
<feature type="repeat" description="PPR" evidence="3">
    <location>
        <begin position="339"/>
        <end position="373"/>
    </location>
</feature>
<dbReference type="Proteomes" id="UP000000768">
    <property type="component" value="Chromosome 8"/>
</dbReference>
<feature type="repeat" description="PPR" evidence="3">
    <location>
        <begin position="374"/>
        <end position="408"/>
    </location>
</feature>
<evidence type="ECO:0000313" key="4">
    <source>
        <dbReference type="EMBL" id="KXG22891.2"/>
    </source>
</evidence>
<feature type="repeat" description="PPR" evidence="3">
    <location>
        <begin position="199"/>
        <end position="233"/>
    </location>
</feature>
<dbReference type="Gramene" id="KXG22891">
    <property type="protein sequence ID" value="KXG22891"/>
    <property type="gene ID" value="SORBI_3008G022701"/>
</dbReference>
<keyword evidence="2" id="KW-0809">Transit peptide</keyword>
<dbReference type="InParanoid" id="A0A1B6PB74"/>
<keyword evidence="5" id="KW-1185">Reference proteome</keyword>
<name>A0A1B6PB74_SORBI</name>
<evidence type="ECO:0008006" key="6">
    <source>
        <dbReference type="Google" id="ProtNLM"/>
    </source>
</evidence>
<reference evidence="5" key="2">
    <citation type="journal article" date="2018" name="Plant J.">
        <title>The Sorghum bicolor reference genome: improved assembly, gene annotations, a transcriptome atlas, and signatures of genome organization.</title>
        <authorList>
            <person name="McCormick R.F."/>
            <person name="Truong S.K."/>
            <person name="Sreedasyam A."/>
            <person name="Jenkins J."/>
            <person name="Shu S."/>
            <person name="Sims D."/>
            <person name="Kennedy M."/>
            <person name="Amirebrahimi M."/>
            <person name="Weers B.D."/>
            <person name="McKinley B."/>
            <person name="Mattison A."/>
            <person name="Morishige D.T."/>
            <person name="Grimwood J."/>
            <person name="Schmutz J."/>
            <person name="Mullet J.E."/>
        </authorList>
    </citation>
    <scope>NUCLEOTIDE SEQUENCE [LARGE SCALE GENOMIC DNA]</scope>
    <source>
        <strain evidence="5">cv. BTx623</strain>
    </source>
</reference>
<proteinExistence type="predicted"/>
<dbReference type="NCBIfam" id="TIGR00756">
    <property type="entry name" value="PPR"/>
    <property type="match status" value="7"/>
</dbReference>
<feature type="repeat" description="PPR" evidence="3">
    <location>
        <begin position="269"/>
        <end position="303"/>
    </location>
</feature>
<dbReference type="AlphaFoldDB" id="A0A1B6PB74"/>
<evidence type="ECO:0000256" key="3">
    <source>
        <dbReference type="PROSITE-ProRule" id="PRU00708"/>
    </source>
</evidence>
<reference evidence="4 5" key="1">
    <citation type="journal article" date="2009" name="Nature">
        <title>The Sorghum bicolor genome and the diversification of grasses.</title>
        <authorList>
            <person name="Paterson A.H."/>
            <person name="Bowers J.E."/>
            <person name="Bruggmann R."/>
            <person name="Dubchak I."/>
            <person name="Grimwood J."/>
            <person name="Gundlach H."/>
            <person name="Haberer G."/>
            <person name="Hellsten U."/>
            <person name="Mitros T."/>
            <person name="Poliakov A."/>
            <person name="Schmutz J."/>
            <person name="Spannagl M."/>
            <person name="Tang H."/>
            <person name="Wang X."/>
            <person name="Wicker T."/>
            <person name="Bharti A.K."/>
            <person name="Chapman J."/>
            <person name="Feltus F.A."/>
            <person name="Gowik U."/>
            <person name="Grigoriev I.V."/>
            <person name="Lyons E."/>
            <person name="Maher C.A."/>
            <person name="Martis M."/>
            <person name="Narechania A."/>
            <person name="Otillar R.P."/>
            <person name="Penning B.W."/>
            <person name="Salamov A.A."/>
            <person name="Wang Y."/>
            <person name="Zhang L."/>
            <person name="Carpita N.C."/>
            <person name="Freeling M."/>
            <person name="Gingle A.R."/>
            <person name="Hash C.T."/>
            <person name="Keller B."/>
            <person name="Klein P."/>
            <person name="Kresovich S."/>
            <person name="McCann M.C."/>
            <person name="Ming R."/>
            <person name="Peterson D.G."/>
            <person name="Mehboob-ur-Rahman"/>
            <person name="Ware D."/>
            <person name="Westhoff P."/>
            <person name="Mayer K.F."/>
            <person name="Messing J."/>
            <person name="Rokhsar D.S."/>
        </authorList>
    </citation>
    <scope>NUCLEOTIDE SEQUENCE [LARGE SCALE GENOMIC DNA]</scope>
    <source>
        <strain evidence="5">cv. BTx623</strain>
    </source>
</reference>
<dbReference type="Gene3D" id="1.25.40.10">
    <property type="entry name" value="Tetratricopeptide repeat domain"/>
    <property type="match status" value="5"/>
</dbReference>
<evidence type="ECO:0000313" key="5">
    <source>
        <dbReference type="Proteomes" id="UP000000768"/>
    </source>
</evidence>
<protein>
    <recommendedName>
        <fullName evidence="6">Pentacotripeptide-repeat region of PRORP domain-containing protein</fullName>
    </recommendedName>
</protein>
<dbReference type="InterPro" id="IPR002885">
    <property type="entry name" value="PPR_rpt"/>
</dbReference>
<keyword evidence="1" id="KW-0677">Repeat</keyword>
<dbReference type="PANTHER" id="PTHR45613">
    <property type="entry name" value="PENTATRICOPEPTIDE REPEAT-CONTAINING PROTEIN"/>
    <property type="match status" value="1"/>
</dbReference>
<organism evidence="4 5">
    <name type="scientific">Sorghum bicolor</name>
    <name type="common">Sorghum</name>
    <name type="synonym">Sorghum vulgare</name>
    <dbReference type="NCBI Taxonomy" id="4558"/>
    <lineage>
        <taxon>Eukaryota</taxon>
        <taxon>Viridiplantae</taxon>
        <taxon>Streptophyta</taxon>
        <taxon>Embryophyta</taxon>
        <taxon>Tracheophyta</taxon>
        <taxon>Spermatophyta</taxon>
        <taxon>Magnoliopsida</taxon>
        <taxon>Liliopsida</taxon>
        <taxon>Poales</taxon>
        <taxon>Poaceae</taxon>
        <taxon>PACMAD clade</taxon>
        <taxon>Panicoideae</taxon>
        <taxon>Andropogonodae</taxon>
        <taxon>Andropogoneae</taxon>
        <taxon>Sorghinae</taxon>
        <taxon>Sorghum</taxon>
    </lineage>
</organism>
<feature type="repeat" description="PPR" evidence="3">
    <location>
        <begin position="304"/>
        <end position="338"/>
    </location>
</feature>
<dbReference type="Pfam" id="PF13041">
    <property type="entry name" value="PPR_2"/>
    <property type="match status" value="4"/>
</dbReference>
<dbReference type="OMA" id="ERAWNHY"/>